<keyword evidence="1" id="KW-1133">Transmembrane helix</keyword>
<evidence type="ECO:0000313" key="3">
    <source>
        <dbReference type="Proteomes" id="UP000264310"/>
    </source>
</evidence>
<feature type="transmembrane region" description="Helical" evidence="1">
    <location>
        <begin position="74"/>
        <end position="96"/>
    </location>
</feature>
<name>A0A371WYF4_9HYPH</name>
<accession>A0A371WYF4</accession>
<dbReference type="Pfam" id="PF06961">
    <property type="entry name" value="DUF1294"/>
    <property type="match status" value="1"/>
</dbReference>
<organism evidence="2 3">
    <name type="scientific">Fulvimarina endophytica</name>
    <dbReference type="NCBI Taxonomy" id="2293836"/>
    <lineage>
        <taxon>Bacteria</taxon>
        <taxon>Pseudomonadati</taxon>
        <taxon>Pseudomonadota</taxon>
        <taxon>Alphaproteobacteria</taxon>
        <taxon>Hyphomicrobiales</taxon>
        <taxon>Aurantimonadaceae</taxon>
        <taxon>Fulvimarina</taxon>
    </lineage>
</organism>
<gene>
    <name evidence="2" type="ORF">DYI37_18215</name>
</gene>
<dbReference type="AlphaFoldDB" id="A0A371WYF4"/>
<dbReference type="InterPro" id="IPR010718">
    <property type="entry name" value="DUF1294"/>
</dbReference>
<reference evidence="2 3" key="1">
    <citation type="submission" date="2018-08" db="EMBL/GenBank/DDBJ databases">
        <title>Fulvimarina sp. 85, whole genome shotgun sequence.</title>
        <authorList>
            <person name="Tuo L."/>
        </authorList>
    </citation>
    <scope>NUCLEOTIDE SEQUENCE [LARGE SCALE GENOMIC DNA]</scope>
    <source>
        <strain evidence="2 3">85</strain>
    </source>
</reference>
<protein>
    <submittedName>
        <fullName evidence="2">DUF1294 domain-containing protein</fullName>
    </submittedName>
</protein>
<feature type="transmembrane region" description="Helical" evidence="1">
    <location>
        <begin position="41"/>
        <end position="62"/>
    </location>
</feature>
<evidence type="ECO:0000256" key="1">
    <source>
        <dbReference type="SAM" id="Phobius"/>
    </source>
</evidence>
<proteinExistence type="predicted"/>
<keyword evidence="1" id="KW-0812">Transmembrane</keyword>
<dbReference type="EMBL" id="QURL01000010">
    <property type="protein sequence ID" value="RFC61989.1"/>
    <property type="molecule type" value="Genomic_DNA"/>
</dbReference>
<dbReference type="OrthoDB" id="72963at2"/>
<evidence type="ECO:0000313" key="2">
    <source>
        <dbReference type="EMBL" id="RFC61989.1"/>
    </source>
</evidence>
<dbReference type="RefSeq" id="WP_116684712.1">
    <property type="nucleotide sequence ID" value="NZ_QURL01000010.1"/>
</dbReference>
<dbReference type="Proteomes" id="UP000264310">
    <property type="component" value="Unassembled WGS sequence"/>
</dbReference>
<comment type="caution">
    <text evidence="2">The sequence shown here is derived from an EMBL/GenBank/DDBJ whole genome shotgun (WGS) entry which is preliminary data.</text>
</comment>
<sequence>MTSQMMIGILAYGLAINCFSYGAMALDKAKARGGERRIPEATLLNLALLGGSLGTVLAQQTIRHKTRKEPFRSKLVAILLLQIVCAIAFAVAVFAAGSPEALWLYLTSPSANGAL</sequence>
<keyword evidence="3" id="KW-1185">Reference proteome</keyword>
<keyword evidence="1" id="KW-0472">Membrane</keyword>